<dbReference type="InterPro" id="IPR029063">
    <property type="entry name" value="SAM-dependent_MTases_sf"/>
</dbReference>
<dbReference type="PANTHER" id="PTHR14741:SF32">
    <property type="entry name" value="TRIMETHYLGUANOSINE SYNTHASE"/>
    <property type="match status" value="1"/>
</dbReference>
<protein>
    <submittedName>
        <fullName evidence="1">Methyltransferase domain-containing protein</fullName>
    </submittedName>
</protein>
<dbReference type="CDD" id="cd02440">
    <property type="entry name" value="AdoMet_MTases"/>
    <property type="match status" value="1"/>
</dbReference>
<dbReference type="PROSITE" id="PS00092">
    <property type="entry name" value="N6_MTASE"/>
    <property type="match status" value="1"/>
</dbReference>
<dbReference type="EMBL" id="JAENII010000010">
    <property type="protein sequence ID" value="MBK1828044.1"/>
    <property type="molecule type" value="Genomic_DNA"/>
</dbReference>
<organism evidence="1 2">
    <name type="scientific">Haloferula rosea</name>
    <dbReference type="NCBI Taxonomy" id="490093"/>
    <lineage>
        <taxon>Bacteria</taxon>
        <taxon>Pseudomonadati</taxon>
        <taxon>Verrucomicrobiota</taxon>
        <taxon>Verrucomicrobiia</taxon>
        <taxon>Verrucomicrobiales</taxon>
        <taxon>Verrucomicrobiaceae</taxon>
        <taxon>Haloferula</taxon>
    </lineage>
</organism>
<dbReference type="PANTHER" id="PTHR14741">
    <property type="entry name" value="S-ADENOSYLMETHIONINE-DEPENDENT METHYLTRANSFERASE RELATED"/>
    <property type="match status" value="1"/>
</dbReference>
<dbReference type="InterPro" id="IPR002052">
    <property type="entry name" value="DNA_methylase_N6_adenine_CS"/>
</dbReference>
<gene>
    <name evidence="1" type="ORF">JIN81_13515</name>
</gene>
<dbReference type="InterPro" id="IPR019012">
    <property type="entry name" value="RNA_cap_Gua-N2-MeTrfase"/>
</dbReference>
<accession>A0A934RAA9</accession>
<keyword evidence="1" id="KW-0808">Transferase</keyword>
<evidence type="ECO:0000313" key="1">
    <source>
        <dbReference type="EMBL" id="MBK1828044.1"/>
    </source>
</evidence>
<evidence type="ECO:0000313" key="2">
    <source>
        <dbReference type="Proteomes" id="UP000658278"/>
    </source>
</evidence>
<comment type="caution">
    <text evidence="1">The sequence shown here is derived from an EMBL/GenBank/DDBJ whole genome shotgun (WGS) entry which is preliminary data.</text>
</comment>
<dbReference type="GO" id="GO:0003676">
    <property type="term" value="F:nucleic acid binding"/>
    <property type="evidence" value="ECO:0007669"/>
    <property type="project" value="InterPro"/>
</dbReference>
<sequence>MSRPFEIRVRPIPGWLDWKRLLGPGSWESIELADGRLELTGQLGRKAAADLSARLRGVGIGGSLLEFEVRPPLHRKELRQAATEEARRYRKGSIGFSRKGTRLDAEGKFSLTPESLALEIGERAGGMKVIDACAGAGGNAIGFARAGCRVLAIELDEARIAMARHNAKVYGVEGRIEFVCGDAVELVPGQKADLLFIDPPWGERYDKARVELGDLAPCERLLAASSHIDRVWMKVPPSFDPVTVPGCTVEAFFGSGSGDSRRVKFLLVKSGIPC</sequence>
<proteinExistence type="predicted"/>
<dbReference type="GO" id="GO:0071164">
    <property type="term" value="F:RNA cap trimethylguanosine synthase activity"/>
    <property type="evidence" value="ECO:0007669"/>
    <property type="project" value="TreeGrafter"/>
</dbReference>
<keyword evidence="1" id="KW-0489">Methyltransferase</keyword>
<dbReference type="Pfam" id="PF09445">
    <property type="entry name" value="Methyltransf_15"/>
    <property type="match status" value="1"/>
</dbReference>
<reference evidence="1" key="1">
    <citation type="submission" date="2021-01" db="EMBL/GenBank/DDBJ databases">
        <title>Modified the classification status of verrucomicrobia.</title>
        <authorList>
            <person name="Feng X."/>
        </authorList>
    </citation>
    <scope>NUCLEOTIDE SEQUENCE</scope>
    <source>
        <strain evidence="1">KCTC 22201</strain>
    </source>
</reference>
<name>A0A934RAA9_9BACT</name>
<dbReference type="Gene3D" id="3.40.50.150">
    <property type="entry name" value="Vaccinia Virus protein VP39"/>
    <property type="match status" value="1"/>
</dbReference>
<keyword evidence="2" id="KW-1185">Reference proteome</keyword>
<dbReference type="SUPFAM" id="SSF53335">
    <property type="entry name" value="S-adenosyl-L-methionine-dependent methyltransferases"/>
    <property type="match status" value="1"/>
</dbReference>
<dbReference type="Proteomes" id="UP000658278">
    <property type="component" value="Unassembled WGS sequence"/>
</dbReference>
<dbReference type="RefSeq" id="WP_200280652.1">
    <property type="nucleotide sequence ID" value="NZ_JAENII010000010.1"/>
</dbReference>
<dbReference type="AlphaFoldDB" id="A0A934RAA9"/>